<keyword evidence="5" id="KW-1185">Reference proteome</keyword>
<dbReference type="RefSeq" id="WP_379573385.1">
    <property type="nucleotide sequence ID" value="NZ_JBHUFV010000028.1"/>
</dbReference>
<feature type="region of interest" description="Disordered" evidence="1">
    <location>
        <begin position="258"/>
        <end position="295"/>
    </location>
</feature>
<evidence type="ECO:0000313" key="5">
    <source>
        <dbReference type="Proteomes" id="UP001597368"/>
    </source>
</evidence>
<comment type="caution">
    <text evidence="4">The sequence shown here is derived from an EMBL/GenBank/DDBJ whole genome shotgun (WGS) entry which is preliminary data.</text>
</comment>
<sequence length="295" mass="31750">MAIADVLSVLFPHLVGVQVERVFLAGSTVRIRTSSVDVEMPCPACGVSSGRVHSRYDRRLSDRPIAGQEVLIGLRARRMFCGNAACTKKTFAEQIPGLTVPYGRRAPGLAQVLRSIALALGGRPGARLATRLAAAVGKSTLLRLLRALPDPQFPTPRVSGVDEFAWRRGHVYGTVLVNVETGRPVDLLPDRSAESFAAWLDADPGVEVICRDRAGCYAEGGHRGAPLAKQVADRWHLLHNLTGAVERAVARNRPHLREPLAAKEPAAESATPSGAPETLADRIRMPRFTRPSSAA</sequence>
<proteinExistence type="predicted"/>
<dbReference type="PANTHER" id="PTHR33498">
    <property type="entry name" value="TRANSPOSASE FOR INSERTION SEQUENCE ELEMENT IS1557"/>
    <property type="match status" value="1"/>
</dbReference>
<dbReference type="InterPro" id="IPR047951">
    <property type="entry name" value="Transpos_ISL3"/>
</dbReference>
<dbReference type="InterPro" id="IPR002560">
    <property type="entry name" value="Transposase_DDE"/>
</dbReference>
<feature type="domain" description="Transposase IS204/IS1001/IS1096/IS1165 zinc-finger" evidence="3">
    <location>
        <begin position="40"/>
        <end position="81"/>
    </location>
</feature>
<dbReference type="Pfam" id="PF01610">
    <property type="entry name" value="DDE_Tnp_ISL3"/>
    <property type="match status" value="1"/>
</dbReference>
<dbReference type="NCBIfam" id="NF033550">
    <property type="entry name" value="transpos_ISL3"/>
    <property type="match status" value="1"/>
</dbReference>
<dbReference type="Proteomes" id="UP001597368">
    <property type="component" value="Unassembled WGS sequence"/>
</dbReference>
<dbReference type="EMBL" id="JBHUFV010000028">
    <property type="protein sequence ID" value="MFD1933340.1"/>
    <property type="molecule type" value="Genomic_DNA"/>
</dbReference>
<dbReference type="InterPro" id="IPR029261">
    <property type="entry name" value="Transposase_Znf"/>
</dbReference>
<evidence type="ECO:0000259" key="2">
    <source>
        <dbReference type="Pfam" id="PF01610"/>
    </source>
</evidence>
<organism evidence="4 5">
    <name type="scientific">Nonomuraea mangrovi</name>
    <dbReference type="NCBI Taxonomy" id="2316207"/>
    <lineage>
        <taxon>Bacteria</taxon>
        <taxon>Bacillati</taxon>
        <taxon>Actinomycetota</taxon>
        <taxon>Actinomycetes</taxon>
        <taxon>Streptosporangiales</taxon>
        <taxon>Streptosporangiaceae</taxon>
        <taxon>Nonomuraea</taxon>
    </lineage>
</organism>
<dbReference type="Pfam" id="PF14690">
    <property type="entry name" value="Zn_ribbon_ISL3"/>
    <property type="match status" value="1"/>
</dbReference>
<name>A0ABW4SWW3_9ACTN</name>
<evidence type="ECO:0000259" key="3">
    <source>
        <dbReference type="Pfam" id="PF14690"/>
    </source>
</evidence>
<evidence type="ECO:0000313" key="4">
    <source>
        <dbReference type="EMBL" id="MFD1933340.1"/>
    </source>
</evidence>
<protein>
    <submittedName>
        <fullName evidence="4">ISL3 family transposase</fullName>
    </submittedName>
</protein>
<gene>
    <name evidence="4" type="ORF">ACFSKW_17880</name>
</gene>
<dbReference type="PANTHER" id="PTHR33498:SF1">
    <property type="entry name" value="TRANSPOSASE FOR INSERTION SEQUENCE ELEMENT IS1557"/>
    <property type="match status" value="1"/>
</dbReference>
<evidence type="ECO:0000256" key="1">
    <source>
        <dbReference type="SAM" id="MobiDB-lite"/>
    </source>
</evidence>
<feature type="domain" description="Transposase IS204/IS1001/IS1096/IS1165 DDE" evidence="2">
    <location>
        <begin position="160"/>
        <end position="257"/>
    </location>
</feature>
<reference evidence="5" key="1">
    <citation type="journal article" date="2019" name="Int. J. Syst. Evol. Microbiol.">
        <title>The Global Catalogue of Microorganisms (GCM) 10K type strain sequencing project: providing services to taxonomists for standard genome sequencing and annotation.</title>
        <authorList>
            <consortium name="The Broad Institute Genomics Platform"/>
            <consortium name="The Broad Institute Genome Sequencing Center for Infectious Disease"/>
            <person name="Wu L."/>
            <person name="Ma J."/>
        </authorList>
    </citation>
    <scope>NUCLEOTIDE SEQUENCE [LARGE SCALE GENOMIC DNA]</scope>
    <source>
        <strain evidence="5">ICMP 6774ER</strain>
    </source>
</reference>
<accession>A0ABW4SWW3</accession>